<reference evidence="2" key="2">
    <citation type="submission" date="2023-01" db="EMBL/GenBank/DDBJ databases">
        <authorList>
            <person name="Sun Q."/>
            <person name="Evtushenko L."/>
        </authorList>
    </citation>
    <scope>NUCLEOTIDE SEQUENCE</scope>
    <source>
        <strain evidence="2">VKM B-2484</strain>
    </source>
</reference>
<dbReference type="EMBL" id="BSFJ01000005">
    <property type="protein sequence ID" value="GLK71539.1"/>
    <property type="molecule type" value="Genomic_DNA"/>
</dbReference>
<name>A0A9W6J920_9HYPH</name>
<dbReference type="SUPFAM" id="SSF53807">
    <property type="entry name" value="Helical backbone' metal receptor"/>
    <property type="match status" value="1"/>
</dbReference>
<sequence length="383" mass="41055">MVAGREWDRRGFCAALALGSLLGPRPARADTNLAVTDMAGRTVSLAAAPRRIVLLEARDIVSMALLHPDPAALVVGWAATDRIDSPALQAQLQRGRRIETVGQMTADSISREKIASLSPDLVVANFFMAPEGPRDPLVEWLERNGVPVIFSDASSNFADGAPAGGPLAALRLLMRMWGELLGARRKADAYAAFVDRHVERVRGCLAGAPPVTTYLEIQSTLDDCCWAAGNRIWGDLLALAGGRTLPAVTAPWFQKLHLEYLISTPHEVYIASGGGWAAGNRPAVGPGLDSDAARAALARLAGRTGFDQMASVRHGRVHAIWTGLIGVMPLNILFIEVAARWLHPERCGELDPAATLSALNERFLSRPIDGPLWISLHEAGSAR</sequence>
<organism evidence="2 3">
    <name type="scientific">Ancylobacter dichloromethanicus</name>
    <dbReference type="NCBI Taxonomy" id="518825"/>
    <lineage>
        <taxon>Bacteria</taxon>
        <taxon>Pseudomonadati</taxon>
        <taxon>Pseudomonadota</taxon>
        <taxon>Alphaproteobacteria</taxon>
        <taxon>Hyphomicrobiales</taxon>
        <taxon>Xanthobacteraceae</taxon>
        <taxon>Ancylobacter</taxon>
    </lineage>
</organism>
<dbReference type="PROSITE" id="PS50983">
    <property type="entry name" value="FE_B12_PBP"/>
    <property type="match status" value="1"/>
</dbReference>
<dbReference type="InterPro" id="IPR002491">
    <property type="entry name" value="ABC_transptr_periplasmic_BD"/>
</dbReference>
<dbReference type="RefSeq" id="WP_213372840.1">
    <property type="nucleotide sequence ID" value="NZ_BSFJ01000005.1"/>
</dbReference>
<accession>A0A9W6J920</accession>
<proteinExistence type="predicted"/>
<dbReference type="Gene3D" id="3.40.50.1980">
    <property type="entry name" value="Nitrogenase molybdenum iron protein domain"/>
    <property type="match status" value="2"/>
</dbReference>
<dbReference type="InterPro" id="IPR050902">
    <property type="entry name" value="ABC_Transporter_SBP"/>
</dbReference>
<comment type="caution">
    <text evidence="2">The sequence shown here is derived from an EMBL/GenBank/DDBJ whole genome shotgun (WGS) entry which is preliminary data.</text>
</comment>
<dbReference type="PANTHER" id="PTHR30535:SF34">
    <property type="entry name" value="MOLYBDATE-BINDING PROTEIN MOLA"/>
    <property type="match status" value="1"/>
</dbReference>
<keyword evidence="3" id="KW-1185">Reference proteome</keyword>
<evidence type="ECO:0000259" key="1">
    <source>
        <dbReference type="PROSITE" id="PS50983"/>
    </source>
</evidence>
<dbReference type="PANTHER" id="PTHR30535">
    <property type="entry name" value="VITAMIN B12-BINDING PROTEIN"/>
    <property type="match status" value="1"/>
</dbReference>
<protein>
    <submittedName>
        <fullName evidence="2">Ferrichrome ABC transporter substrate-binding protein</fullName>
    </submittedName>
</protein>
<gene>
    <name evidence="2" type="ORF">GCM10017643_16540</name>
</gene>
<reference evidence="2" key="1">
    <citation type="journal article" date="2014" name="Int. J. Syst. Evol. Microbiol.">
        <title>Complete genome sequence of Corynebacterium casei LMG S-19264T (=DSM 44701T), isolated from a smear-ripened cheese.</title>
        <authorList>
            <consortium name="US DOE Joint Genome Institute (JGI-PGF)"/>
            <person name="Walter F."/>
            <person name="Albersmeier A."/>
            <person name="Kalinowski J."/>
            <person name="Ruckert C."/>
        </authorList>
    </citation>
    <scope>NUCLEOTIDE SEQUENCE</scope>
    <source>
        <strain evidence="2">VKM B-2484</strain>
    </source>
</reference>
<evidence type="ECO:0000313" key="3">
    <source>
        <dbReference type="Proteomes" id="UP001143370"/>
    </source>
</evidence>
<evidence type="ECO:0000313" key="2">
    <source>
        <dbReference type="EMBL" id="GLK71539.1"/>
    </source>
</evidence>
<dbReference type="AlphaFoldDB" id="A0A9W6J920"/>
<dbReference type="Proteomes" id="UP001143370">
    <property type="component" value="Unassembled WGS sequence"/>
</dbReference>
<feature type="domain" description="Fe/B12 periplasmic-binding" evidence="1">
    <location>
        <begin position="51"/>
        <end position="350"/>
    </location>
</feature>
<dbReference type="Pfam" id="PF01497">
    <property type="entry name" value="Peripla_BP_2"/>
    <property type="match status" value="1"/>
</dbReference>